<dbReference type="AlphaFoldDB" id="A0A1W1C559"/>
<organism evidence="2">
    <name type="scientific">hydrothermal vent metagenome</name>
    <dbReference type="NCBI Taxonomy" id="652676"/>
    <lineage>
        <taxon>unclassified sequences</taxon>
        <taxon>metagenomes</taxon>
        <taxon>ecological metagenomes</taxon>
    </lineage>
</organism>
<reference evidence="2" key="1">
    <citation type="submission" date="2016-10" db="EMBL/GenBank/DDBJ databases">
        <authorList>
            <person name="de Groot N.N."/>
        </authorList>
    </citation>
    <scope>NUCLEOTIDE SEQUENCE</scope>
</reference>
<protein>
    <submittedName>
        <fullName evidence="2">Hypothetical domain / C-terminal domain of CinA type S</fullName>
    </submittedName>
</protein>
<name>A0A1W1C559_9ZZZZ</name>
<accession>A0A1W1C559</accession>
<dbReference type="EMBL" id="FPHH01000059">
    <property type="protein sequence ID" value="SFV60842.1"/>
    <property type="molecule type" value="Genomic_DNA"/>
</dbReference>
<evidence type="ECO:0000313" key="2">
    <source>
        <dbReference type="EMBL" id="SFV60842.1"/>
    </source>
</evidence>
<sequence>MCLKANKTAIIALMKTHLIFIGNKFIYNIPLKEYVLRNIKAEVAFIDIISFLKDGDTSLFLYLEKSLNTDDRVVIVTTKQNFSTIGKVICTATNDNQILRDGMLIPQKAPLFEERSYLLEYNKAVINVLQIDEGERMPEILLCSNEIKAVAHIFDEERETIVNILTPIAQTYEVHFDFLQEIEGWLRLDIYSKKYGDISKFIESSKKLLPKKFIASSNIVEYIIDKLSHLGRKITFAESCTGGLLTYYFTKHNGASKIFNGSLITYSNGLKENWLGVEQSTLEEYGAVSAEVVKEMSLGALGVSDADYAIAISGIAGDAGGTEEKPVGTVYISVRSKREHVENRFHFLGDRNYVQHQSALMAIKMLLLLDKKTFF</sequence>
<gene>
    <name evidence="2" type="ORF">MNB_SM-5-446</name>
</gene>
<proteinExistence type="predicted"/>
<dbReference type="NCBIfam" id="TIGR00199">
    <property type="entry name" value="PncC_domain"/>
    <property type="match status" value="1"/>
</dbReference>
<dbReference type="Pfam" id="PF02464">
    <property type="entry name" value="CinA"/>
    <property type="match status" value="1"/>
</dbReference>
<dbReference type="Gene3D" id="3.90.950.20">
    <property type="entry name" value="CinA-like"/>
    <property type="match status" value="1"/>
</dbReference>
<evidence type="ECO:0000259" key="1">
    <source>
        <dbReference type="Pfam" id="PF02464"/>
    </source>
</evidence>
<feature type="domain" description="CinA C-terminal" evidence="1">
    <location>
        <begin position="219"/>
        <end position="367"/>
    </location>
</feature>
<dbReference type="InterPro" id="IPR008136">
    <property type="entry name" value="CinA_C"/>
</dbReference>
<dbReference type="InterPro" id="IPR036653">
    <property type="entry name" value="CinA-like_C"/>
</dbReference>
<dbReference type="SUPFAM" id="SSF142433">
    <property type="entry name" value="CinA-like"/>
    <property type="match status" value="1"/>
</dbReference>